<sequence length="398" mass="46795">MYSSIITQNYINNKLRNHIDGMDNDTLQWYSEPLRFDDIFAGSFLIFFGSFFIALYSLVAYVMFKSDKDIIGFRYLFSASVADVLLLFNYSIWPGITILMKSEIIPKHMRHWFQMYLDWVWFSMCYHYMIVSWSRFAAIRFPNTFRTQKRLLSYSICFCCYIFALIQVLLTHFQPWYVVFYFEPSQYGMLSEDFEKYLTEGQSFFFITFHILMVIIPIFFYTYAIILLLKHKHVKFFSQRKNVLSQSKTYQNIVLNSNMRHSNVESRLIFPCLFNTIVFIIGQVVITLGTGEGKWATWTVLILFGANSAVNPLLLLIFSTTIREKILKILGFHQDNEKKFTHNGKAVSFSHPRSFTNANVQINVSPFYDRSIKSENSYTLSSHHINDDDEILGQSVPV</sequence>
<evidence type="ECO:0000313" key="2">
    <source>
        <dbReference type="Proteomes" id="UP000038045"/>
    </source>
</evidence>
<dbReference type="PANTHER" id="PTHR23021:SF11">
    <property type="entry name" value="SERPENTINE RECEPTOR, CLASS T"/>
    <property type="match status" value="1"/>
</dbReference>
<dbReference type="WBParaSite" id="PTRK_0001133500.1">
    <property type="protein sequence ID" value="PTRK_0001133500.1"/>
    <property type="gene ID" value="PTRK_0001133500"/>
</dbReference>
<evidence type="ECO:0000256" key="1">
    <source>
        <dbReference type="SAM" id="Phobius"/>
    </source>
</evidence>
<proteinExistence type="predicted"/>
<protein>
    <submittedName>
        <fullName evidence="3">G_PROTEIN_RECEP_F1_2 domain-containing protein</fullName>
    </submittedName>
</protein>
<dbReference type="Gene3D" id="1.20.1070.10">
    <property type="entry name" value="Rhodopsin 7-helix transmembrane proteins"/>
    <property type="match status" value="1"/>
</dbReference>
<dbReference type="Proteomes" id="UP000038045">
    <property type="component" value="Unplaced"/>
</dbReference>
<keyword evidence="1" id="KW-1133">Transmembrane helix</keyword>
<keyword evidence="1" id="KW-0472">Membrane</keyword>
<reference evidence="3" key="1">
    <citation type="submission" date="2017-02" db="UniProtKB">
        <authorList>
            <consortium name="WormBaseParasite"/>
        </authorList>
    </citation>
    <scope>IDENTIFICATION</scope>
</reference>
<organism evidence="2 3">
    <name type="scientific">Parastrongyloides trichosuri</name>
    <name type="common">Possum-specific nematode worm</name>
    <dbReference type="NCBI Taxonomy" id="131310"/>
    <lineage>
        <taxon>Eukaryota</taxon>
        <taxon>Metazoa</taxon>
        <taxon>Ecdysozoa</taxon>
        <taxon>Nematoda</taxon>
        <taxon>Chromadorea</taxon>
        <taxon>Rhabditida</taxon>
        <taxon>Tylenchina</taxon>
        <taxon>Panagrolaimomorpha</taxon>
        <taxon>Strongyloidoidea</taxon>
        <taxon>Strongyloididae</taxon>
        <taxon>Parastrongyloides</taxon>
    </lineage>
</organism>
<dbReference type="SUPFAM" id="SSF81321">
    <property type="entry name" value="Family A G protein-coupled receptor-like"/>
    <property type="match status" value="1"/>
</dbReference>
<feature type="transmembrane region" description="Helical" evidence="1">
    <location>
        <begin position="119"/>
        <end position="139"/>
    </location>
</feature>
<accession>A0A0N4ZS54</accession>
<keyword evidence="2" id="KW-1185">Reference proteome</keyword>
<feature type="transmembrane region" description="Helical" evidence="1">
    <location>
        <begin position="204"/>
        <end position="229"/>
    </location>
</feature>
<feature type="transmembrane region" description="Helical" evidence="1">
    <location>
        <begin position="295"/>
        <end position="318"/>
    </location>
</feature>
<dbReference type="PANTHER" id="PTHR23021">
    <property type="entry name" value="SERPENTINE RECEPTOR, CLASS T"/>
    <property type="match status" value="1"/>
</dbReference>
<feature type="transmembrane region" description="Helical" evidence="1">
    <location>
        <begin position="151"/>
        <end position="170"/>
    </location>
</feature>
<evidence type="ECO:0000313" key="3">
    <source>
        <dbReference type="WBParaSite" id="PTRK_0001133500.1"/>
    </source>
</evidence>
<dbReference type="AlphaFoldDB" id="A0A0N4ZS54"/>
<feature type="transmembrane region" description="Helical" evidence="1">
    <location>
        <begin position="76"/>
        <end position="99"/>
    </location>
</feature>
<keyword evidence="1" id="KW-0812">Transmembrane</keyword>
<name>A0A0N4ZS54_PARTI</name>
<feature type="transmembrane region" description="Helical" evidence="1">
    <location>
        <begin position="268"/>
        <end position="289"/>
    </location>
</feature>
<dbReference type="InterPro" id="IPR019425">
    <property type="entry name" value="7TM_GPCR_serpentine_rcpt_Srt"/>
</dbReference>
<feature type="transmembrane region" description="Helical" evidence="1">
    <location>
        <begin position="39"/>
        <end position="64"/>
    </location>
</feature>